<feature type="transmembrane region" description="Helical" evidence="2">
    <location>
        <begin position="233"/>
        <end position="252"/>
    </location>
</feature>
<reference evidence="3 4" key="1">
    <citation type="submission" date="2019-01" db="EMBL/GenBank/DDBJ databases">
        <title>Spirosoma flava sp. nov., a propanil-degrading bacterium isolated from herbicide-contaminated soil.</title>
        <authorList>
            <person name="Zhang L."/>
            <person name="Jiang J.-D."/>
        </authorList>
    </citation>
    <scope>NUCLEOTIDE SEQUENCE [LARGE SCALE GENOMIC DNA]</scope>
    <source>
        <strain evidence="3 4">TY50</strain>
    </source>
</reference>
<feature type="transmembrane region" description="Helical" evidence="2">
    <location>
        <begin position="394"/>
        <end position="413"/>
    </location>
</feature>
<dbReference type="RefSeq" id="WP_129603954.1">
    <property type="nucleotide sequence ID" value="NZ_SBLB01000006.1"/>
</dbReference>
<feature type="transmembrane region" description="Helical" evidence="2">
    <location>
        <begin position="147"/>
        <end position="164"/>
    </location>
</feature>
<comment type="caution">
    <text evidence="3">The sequence shown here is derived from an EMBL/GenBank/DDBJ whole genome shotgun (WGS) entry which is preliminary data.</text>
</comment>
<feature type="transmembrane region" description="Helical" evidence="2">
    <location>
        <begin position="446"/>
        <end position="462"/>
    </location>
</feature>
<keyword evidence="4" id="KW-1185">Reference proteome</keyword>
<feature type="transmembrane region" description="Helical" evidence="2">
    <location>
        <begin position="176"/>
        <end position="196"/>
    </location>
</feature>
<dbReference type="EMBL" id="SBLB01000006">
    <property type="protein sequence ID" value="RYC68065.1"/>
    <property type="molecule type" value="Genomic_DNA"/>
</dbReference>
<feature type="transmembrane region" description="Helical" evidence="2">
    <location>
        <begin position="469"/>
        <end position="487"/>
    </location>
</feature>
<feature type="transmembrane region" description="Helical" evidence="2">
    <location>
        <begin position="335"/>
        <end position="353"/>
    </location>
</feature>
<keyword evidence="2" id="KW-1133">Transmembrane helix</keyword>
<protein>
    <submittedName>
        <fullName evidence="3">DUF2339 domain-containing protein</fullName>
    </submittedName>
</protein>
<feature type="region of interest" description="Disordered" evidence="1">
    <location>
        <begin position="89"/>
        <end position="109"/>
    </location>
</feature>
<evidence type="ECO:0000313" key="4">
    <source>
        <dbReference type="Proteomes" id="UP000290407"/>
    </source>
</evidence>
<evidence type="ECO:0000313" key="3">
    <source>
        <dbReference type="EMBL" id="RYC68065.1"/>
    </source>
</evidence>
<feature type="transmembrane region" description="Helical" evidence="2">
    <location>
        <begin position="548"/>
        <end position="567"/>
    </location>
</feature>
<gene>
    <name evidence="3" type="ORF">EQG79_21665</name>
</gene>
<feature type="transmembrane region" description="Helical" evidence="2">
    <location>
        <begin position="499"/>
        <end position="520"/>
    </location>
</feature>
<evidence type="ECO:0000256" key="2">
    <source>
        <dbReference type="SAM" id="Phobius"/>
    </source>
</evidence>
<feature type="transmembrane region" description="Helical" evidence="2">
    <location>
        <begin position="365"/>
        <end position="388"/>
    </location>
</feature>
<keyword evidence="2" id="KW-0472">Membrane</keyword>
<feature type="transmembrane region" description="Helical" evidence="2">
    <location>
        <begin position="648"/>
        <end position="669"/>
    </location>
</feature>
<dbReference type="PANTHER" id="PTHR38434">
    <property type="entry name" value="BLL2549 PROTEIN"/>
    <property type="match status" value="1"/>
</dbReference>
<accession>A0A4Q2UKN5</accession>
<feature type="transmembrane region" description="Helical" evidence="2">
    <location>
        <begin position="610"/>
        <end position="628"/>
    </location>
</feature>
<feature type="transmembrane region" description="Helical" evidence="2">
    <location>
        <begin position="279"/>
        <end position="298"/>
    </location>
</feature>
<feature type="transmembrane region" description="Helical" evidence="2">
    <location>
        <begin position="579"/>
        <end position="598"/>
    </location>
</feature>
<dbReference type="PANTHER" id="PTHR38434:SF1">
    <property type="entry name" value="BLL2549 PROTEIN"/>
    <property type="match status" value="1"/>
</dbReference>
<sequence length="824" mass="90495">MELFLLLILTLTAFLLYSRFGSVKQLLEQQRSDMGQLRAELLRLRDEIRGTAGETGPALITPARPTPPVAAPLAGPVAEPVPPVVIPQPVPAPEPVSQPVTESAPQPAPGRLAVPPAVRQPAPPRPSFIRRFLTDNPDLEKFIGENLINKIGIAILVLGIGYFVKYAIDQQWLSEAGRVAIGITAGAVLLGMAHRLRKTFTAFSSVLVGGGLTVLYFTIAIAFHYYSLFSQTSAFVIMVVITGFGVLLTLAYNRVELAIMTLLGGFATPFMVSSGEGNYIVLFTYILILDVGMLVLSYFRKWPQVHLLSYVCTVLLYGFWLSVSVVDQPNAPYTGAWVFASLFYGLFLTMNLLHNLKEKALFSRVDIGLLLSNTALYYSAGMITMAHIDGGRWQGAFTAGLAVVNLALARFLFRRAGVDRTLLYLLIGLVVTFGSLAIPVQLEGNYITMFWALEAVLLLWLSQKSSLRLMATSAVLVTGLMLISLWMDWESMYGDGAVQLLPVILNKAVITSLVAIGGLVGSRQLLGRQEAPIPFWPANLVISRYRQFLSYVLLITIYLAGALETNYQAINQYGFGPNRLAVLGAYNMLFAGVMLALAYRSGIQSWLRQAAGLGLLFLLLYVFVFATAPLGVLSDHYYGTSPSLAGFGWHYLSLASLAGILILLQRIIARLDPLPAAVARYWPWVLGFVVVYAATWELFNHVVFSRFPGVAIAQTSGQKALSYDQFDAVLQQVTTVGLPILWGICAFVFMWLGLSRKNRSFRVLSLALFALTLLKLFLYDMRDISEGGRVAAFIILGVLLLVISFMYQRIKKLLSADQPDSPVL</sequence>
<feature type="transmembrane region" description="Helical" evidence="2">
    <location>
        <begin position="202"/>
        <end position="226"/>
    </location>
</feature>
<dbReference type="Pfam" id="PF10101">
    <property type="entry name" value="DUF2339"/>
    <property type="match status" value="1"/>
</dbReference>
<feature type="transmembrane region" description="Helical" evidence="2">
    <location>
        <begin position="790"/>
        <end position="807"/>
    </location>
</feature>
<dbReference type="Proteomes" id="UP000290407">
    <property type="component" value="Unassembled WGS sequence"/>
</dbReference>
<dbReference type="InterPro" id="IPR019286">
    <property type="entry name" value="DUF2339_TM"/>
</dbReference>
<proteinExistence type="predicted"/>
<dbReference type="AlphaFoldDB" id="A0A4Q2UKN5"/>
<organism evidence="3 4">
    <name type="scientific">Spirosoma sordidisoli</name>
    <dbReference type="NCBI Taxonomy" id="2502893"/>
    <lineage>
        <taxon>Bacteria</taxon>
        <taxon>Pseudomonadati</taxon>
        <taxon>Bacteroidota</taxon>
        <taxon>Cytophagia</taxon>
        <taxon>Cytophagales</taxon>
        <taxon>Cytophagaceae</taxon>
        <taxon>Spirosoma</taxon>
    </lineage>
</organism>
<feature type="transmembrane region" description="Helical" evidence="2">
    <location>
        <begin position="422"/>
        <end position="440"/>
    </location>
</feature>
<evidence type="ECO:0000256" key="1">
    <source>
        <dbReference type="SAM" id="MobiDB-lite"/>
    </source>
</evidence>
<feature type="transmembrane region" description="Helical" evidence="2">
    <location>
        <begin position="761"/>
        <end position="778"/>
    </location>
</feature>
<keyword evidence="2" id="KW-0812">Transmembrane</keyword>
<name>A0A4Q2UKN5_9BACT</name>
<feature type="transmembrane region" description="Helical" evidence="2">
    <location>
        <begin position="681"/>
        <end position="699"/>
    </location>
</feature>
<feature type="transmembrane region" description="Helical" evidence="2">
    <location>
        <begin position="736"/>
        <end position="754"/>
    </location>
</feature>
<feature type="transmembrane region" description="Helical" evidence="2">
    <location>
        <begin position="305"/>
        <end position="323"/>
    </location>
</feature>